<comment type="caution">
    <text evidence="1">The sequence shown here is derived from an EMBL/GenBank/DDBJ whole genome shotgun (WGS) entry which is preliminary data.</text>
</comment>
<dbReference type="Gene3D" id="1.10.10.60">
    <property type="entry name" value="Homeodomain-like"/>
    <property type="match status" value="1"/>
</dbReference>
<dbReference type="InterPro" id="IPR009057">
    <property type="entry name" value="Homeodomain-like_sf"/>
</dbReference>
<protein>
    <recommendedName>
        <fullName evidence="3">Myb-like domain-containing protein</fullName>
    </recommendedName>
</protein>
<dbReference type="OrthoDB" id="2143914at2759"/>
<evidence type="ECO:0000313" key="1">
    <source>
        <dbReference type="EMBL" id="KAJ1721681.1"/>
    </source>
</evidence>
<gene>
    <name evidence="1" type="ORF">LPJ61_006011</name>
</gene>
<dbReference type="Proteomes" id="UP001143981">
    <property type="component" value="Unassembled WGS sequence"/>
</dbReference>
<keyword evidence="2" id="KW-1185">Reference proteome</keyword>
<name>A0A9W7XVI4_9FUNG</name>
<dbReference type="AlphaFoldDB" id="A0A9W7XVI4"/>
<dbReference type="CDD" id="cd00167">
    <property type="entry name" value="SANT"/>
    <property type="match status" value="1"/>
</dbReference>
<feature type="non-terminal residue" evidence="1">
    <location>
        <position position="1"/>
    </location>
</feature>
<accession>A0A9W7XVI4</accession>
<feature type="non-terminal residue" evidence="1">
    <location>
        <position position="54"/>
    </location>
</feature>
<evidence type="ECO:0008006" key="3">
    <source>
        <dbReference type="Google" id="ProtNLM"/>
    </source>
</evidence>
<dbReference type="InterPro" id="IPR001005">
    <property type="entry name" value="SANT/Myb"/>
</dbReference>
<organism evidence="1 2">
    <name type="scientific">Coemansia biformis</name>
    <dbReference type="NCBI Taxonomy" id="1286918"/>
    <lineage>
        <taxon>Eukaryota</taxon>
        <taxon>Fungi</taxon>
        <taxon>Fungi incertae sedis</taxon>
        <taxon>Zoopagomycota</taxon>
        <taxon>Kickxellomycotina</taxon>
        <taxon>Kickxellomycetes</taxon>
        <taxon>Kickxellales</taxon>
        <taxon>Kickxellaceae</taxon>
        <taxon>Coemansia</taxon>
    </lineage>
</organism>
<dbReference type="SUPFAM" id="SSF46689">
    <property type="entry name" value="Homeodomain-like"/>
    <property type="match status" value="1"/>
</dbReference>
<proteinExistence type="predicted"/>
<reference evidence="1" key="1">
    <citation type="submission" date="2022-07" db="EMBL/GenBank/DDBJ databases">
        <title>Phylogenomic reconstructions and comparative analyses of Kickxellomycotina fungi.</title>
        <authorList>
            <person name="Reynolds N.K."/>
            <person name="Stajich J.E."/>
            <person name="Barry K."/>
            <person name="Grigoriev I.V."/>
            <person name="Crous P."/>
            <person name="Smith M.E."/>
        </authorList>
    </citation>
    <scope>NUCLEOTIDE SEQUENCE</scope>
    <source>
        <strain evidence="1">BCRC 34381</strain>
    </source>
</reference>
<sequence length="54" mass="6476">ETERLKAYLRKTRGRKNWLECAQIVRTKSSSQCKAKFNNLRIQKGYRDVFFDGH</sequence>
<dbReference type="EMBL" id="JANBOI010002465">
    <property type="protein sequence ID" value="KAJ1721681.1"/>
    <property type="molecule type" value="Genomic_DNA"/>
</dbReference>
<evidence type="ECO:0000313" key="2">
    <source>
        <dbReference type="Proteomes" id="UP001143981"/>
    </source>
</evidence>